<dbReference type="Gene3D" id="3.90.79.10">
    <property type="entry name" value="Nucleoside Triphosphate Pyrophosphohydrolase"/>
    <property type="match status" value="1"/>
</dbReference>
<dbReference type="SUPFAM" id="SSF55811">
    <property type="entry name" value="Nudix"/>
    <property type="match status" value="1"/>
</dbReference>
<dbReference type="eggNOG" id="COG0494">
    <property type="taxonomic scope" value="Bacteria"/>
</dbReference>
<keyword evidence="2 4" id="KW-0378">Hydrolase</keyword>
<gene>
    <name evidence="4" type="ORF">BleG1_0736</name>
</gene>
<dbReference type="PANTHER" id="PTHR43736">
    <property type="entry name" value="ADP-RIBOSE PYROPHOSPHATASE"/>
    <property type="match status" value="1"/>
</dbReference>
<dbReference type="CDD" id="cd04664">
    <property type="entry name" value="NUDIX_DHNTPase_like"/>
    <property type="match status" value="1"/>
</dbReference>
<proteinExistence type="inferred from homology"/>
<dbReference type="InterPro" id="IPR015797">
    <property type="entry name" value="NUDIX_hydrolase-like_dom_sf"/>
</dbReference>
<keyword evidence="5" id="KW-1185">Reference proteome</keyword>
<sequence>MTIPIRTTGIAVVVLRERAHRVDVLLIKRDSATLNEAWTYIGGGIEAGEKAYETAIREIKEETGLIPLSLYTSNTFDQFYDPVKNWIYLAPVFVAYVADSAEVRLNNEHSEYRWLTFEDAKSRLSIPGTEDVLSFIEDHFVYKKPKNFLRIEVEECSL</sequence>
<dbReference type="InterPro" id="IPR000086">
    <property type="entry name" value="NUDIX_hydrolase_dom"/>
</dbReference>
<dbReference type="PANTHER" id="PTHR43736:SF1">
    <property type="entry name" value="DIHYDRONEOPTERIN TRIPHOSPHATE DIPHOSPHATASE"/>
    <property type="match status" value="1"/>
</dbReference>
<dbReference type="RefSeq" id="WP_038477300.1">
    <property type="nucleotide sequence ID" value="NZ_CP003923.1"/>
</dbReference>
<evidence type="ECO:0000313" key="5">
    <source>
        <dbReference type="Proteomes" id="UP000027142"/>
    </source>
</evidence>
<evidence type="ECO:0000259" key="3">
    <source>
        <dbReference type="PROSITE" id="PS51462"/>
    </source>
</evidence>
<organism evidence="4 5">
    <name type="scientific">Shouchella lehensis G1</name>
    <dbReference type="NCBI Taxonomy" id="1246626"/>
    <lineage>
        <taxon>Bacteria</taxon>
        <taxon>Bacillati</taxon>
        <taxon>Bacillota</taxon>
        <taxon>Bacilli</taxon>
        <taxon>Bacillales</taxon>
        <taxon>Bacillaceae</taxon>
        <taxon>Shouchella</taxon>
    </lineage>
</organism>
<dbReference type="STRING" id="1246626.BleG1_0736"/>
<dbReference type="HOGENOM" id="CLU_037162_22_1_9"/>
<dbReference type="OrthoDB" id="9804563at2"/>
<dbReference type="PROSITE" id="PS00893">
    <property type="entry name" value="NUDIX_BOX"/>
    <property type="match status" value="1"/>
</dbReference>
<dbReference type="PROSITE" id="PS51462">
    <property type="entry name" value="NUDIX"/>
    <property type="match status" value="1"/>
</dbReference>
<name>A0A060LZV2_9BACI</name>
<reference evidence="4 5" key="1">
    <citation type="journal article" date="2014" name="Gene">
        <title>A comparative genomic analysis of the alkalitolerant soil bacterium Bacillus lehensis G1.</title>
        <authorList>
            <person name="Noor Y.M."/>
            <person name="Samsulrizal N.H."/>
            <person name="Jema'on N.A."/>
            <person name="Low K.O."/>
            <person name="Ramli A.N."/>
            <person name="Alias N.I."/>
            <person name="Damis S.I."/>
            <person name="Fuzi S.F."/>
            <person name="Isa M.N."/>
            <person name="Murad A.M."/>
            <person name="Raih M.F."/>
            <person name="Bakar F.D."/>
            <person name="Najimudin N."/>
            <person name="Mahadi N.M."/>
            <person name="Illias R.M."/>
        </authorList>
    </citation>
    <scope>NUCLEOTIDE SEQUENCE [LARGE SCALE GENOMIC DNA]</scope>
    <source>
        <strain evidence="4 5">G1</strain>
    </source>
</reference>
<dbReference type="Pfam" id="PF00293">
    <property type="entry name" value="NUDIX"/>
    <property type="match status" value="1"/>
</dbReference>
<dbReference type="EMBL" id="CP003923">
    <property type="protein sequence ID" value="AIC93344.1"/>
    <property type="molecule type" value="Genomic_DNA"/>
</dbReference>
<dbReference type="PATRIC" id="fig|1246626.3.peg.734"/>
<feature type="domain" description="Nudix hydrolase" evidence="3">
    <location>
        <begin position="5"/>
        <end position="137"/>
    </location>
</feature>
<dbReference type="GO" id="GO:0016787">
    <property type="term" value="F:hydrolase activity"/>
    <property type="evidence" value="ECO:0007669"/>
    <property type="project" value="UniProtKB-KW"/>
</dbReference>
<dbReference type="Proteomes" id="UP000027142">
    <property type="component" value="Chromosome"/>
</dbReference>
<accession>A0A060LZV2</accession>
<comment type="similarity">
    <text evidence="1">Belongs to the Nudix hydrolase family.</text>
</comment>
<protein>
    <submittedName>
        <fullName evidence="4">NUDIX hydrolase</fullName>
    </submittedName>
</protein>
<evidence type="ECO:0000313" key="4">
    <source>
        <dbReference type="EMBL" id="AIC93344.1"/>
    </source>
</evidence>
<dbReference type="AlphaFoldDB" id="A0A060LZV2"/>
<dbReference type="InterPro" id="IPR020084">
    <property type="entry name" value="NUDIX_hydrolase_CS"/>
</dbReference>
<dbReference type="KEGG" id="ble:BleG1_0736"/>
<evidence type="ECO:0000256" key="2">
    <source>
        <dbReference type="ARBA" id="ARBA00022801"/>
    </source>
</evidence>
<evidence type="ECO:0000256" key="1">
    <source>
        <dbReference type="ARBA" id="ARBA00005582"/>
    </source>
</evidence>